<dbReference type="GO" id="GO:0005102">
    <property type="term" value="F:signaling receptor binding"/>
    <property type="evidence" value="ECO:0007669"/>
    <property type="project" value="TreeGrafter"/>
</dbReference>
<gene>
    <name evidence="4" type="primary">BANK1</name>
</gene>
<dbReference type="OrthoDB" id="8192811at2759"/>
<dbReference type="GO" id="GO:1990782">
    <property type="term" value="F:protein tyrosine kinase binding"/>
    <property type="evidence" value="ECO:0007669"/>
    <property type="project" value="TreeGrafter"/>
</dbReference>
<dbReference type="InterPro" id="IPR017893">
    <property type="entry name" value="DBB_domain"/>
</dbReference>
<dbReference type="FunCoup" id="A0A6P8S4E1">
    <property type="interactions" value="404"/>
</dbReference>
<dbReference type="CTD" id="55024"/>
<dbReference type="GO" id="GO:0051898">
    <property type="term" value="P:negative regulation of phosphatidylinositol 3-kinase/protein kinase B signal transduction"/>
    <property type="evidence" value="ECO:0007669"/>
    <property type="project" value="TreeGrafter"/>
</dbReference>
<dbReference type="InterPro" id="IPR052446">
    <property type="entry name" value="B-cell_PI3K-Signaling_Adptrs"/>
</dbReference>
<name>A0A6P8S4E1_GEOSA</name>
<proteinExistence type="predicted"/>
<feature type="compositionally biased region" description="Acidic residues" evidence="1">
    <location>
        <begin position="268"/>
        <end position="281"/>
    </location>
</feature>
<dbReference type="PANTHER" id="PTHR16267">
    <property type="entry name" value="BANK1/PIK3AP1 FAMILY MEMBER"/>
    <property type="match status" value="1"/>
</dbReference>
<dbReference type="Pfam" id="PF14545">
    <property type="entry name" value="DBB"/>
    <property type="match status" value="1"/>
</dbReference>
<dbReference type="PANTHER" id="PTHR16267:SF13">
    <property type="entry name" value="B-CELL SCAFFOLD PROTEIN WITH ANKYRIN REPEATS"/>
    <property type="match status" value="1"/>
</dbReference>
<protein>
    <submittedName>
        <fullName evidence="4">B-cell scaffold protein with ankyrin repeats isoform X1</fullName>
    </submittedName>
</protein>
<organism evidence="3 4">
    <name type="scientific">Geotrypetes seraphini</name>
    <name type="common">Gaboon caecilian</name>
    <name type="synonym">Caecilia seraphini</name>
    <dbReference type="NCBI Taxonomy" id="260995"/>
    <lineage>
        <taxon>Eukaryota</taxon>
        <taxon>Metazoa</taxon>
        <taxon>Chordata</taxon>
        <taxon>Craniata</taxon>
        <taxon>Vertebrata</taxon>
        <taxon>Euteleostomi</taxon>
        <taxon>Amphibia</taxon>
        <taxon>Gymnophiona</taxon>
        <taxon>Geotrypetes</taxon>
    </lineage>
</organism>
<feature type="region of interest" description="Disordered" evidence="1">
    <location>
        <begin position="301"/>
        <end position="320"/>
    </location>
</feature>
<dbReference type="AlphaFoldDB" id="A0A6P8S4E1"/>
<dbReference type="GO" id="GO:0050869">
    <property type="term" value="P:negative regulation of B cell activation"/>
    <property type="evidence" value="ECO:0007669"/>
    <property type="project" value="TreeGrafter"/>
</dbReference>
<dbReference type="SMART" id="SM01282">
    <property type="entry name" value="DBB"/>
    <property type="match status" value="1"/>
</dbReference>
<evidence type="ECO:0000313" key="4">
    <source>
        <dbReference type="RefSeq" id="XP_033812824.1"/>
    </source>
</evidence>
<accession>A0A6P8S4E1</accession>
<dbReference type="GO" id="GO:0042113">
    <property type="term" value="P:B cell activation"/>
    <property type="evidence" value="ECO:0007669"/>
    <property type="project" value="TreeGrafter"/>
</dbReference>
<dbReference type="RefSeq" id="XP_033812824.1">
    <property type="nucleotide sequence ID" value="XM_033956933.1"/>
</dbReference>
<dbReference type="Gene3D" id="1.25.40.20">
    <property type="entry name" value="Ankyrin repeat-containing domain"/>
    <property type="match status" value="1"/>
</dbReference>
<evidence type="ECO:0000259" key="2">
    <source>
        <dbReference type="PROSITE" id="PS51376"/>
    </source>
</evidence>
<dbReference type="KEGG" id="gsh:117365955"/>
<dbReference type="Proteomes" id="UP000515159">
    <property type="component" value="Chromosome 1"/>
</dbReference>
<feature type="domain" description="DBB" evidence="2">
    <location>
        <begin position="1"/>
        <end position="130"/>
    </location>
</feature>
<sequence>MSCESPSEIFILLRNEVVADVENIEVEFTTKGQKMRIQPNVWNEKVLNIRPLAFPAGSVMVNVYCEGIVKTTTEIEYYTAMGEIEYLLRKVADPIDFVCQAFKIYSREKLDDILTNSLKSKMPSCKLTMFLNEDINCDQENVYSEELPTILHCAAKFGLRNLAALLTECPGAVQASTLVNKYGEDPAKLAAKYGHADLQKLVEELSLQAISIEDEKSEDSQDENIYIDMNSTSRHQIANKEQECGEQAGKEEDDGKKEQEGREGREDKEEDERNDEDDDKYTDDKYNNLYDGIHDKNIELNGMENLDTPPLPAPRSPALPSRQESLCCVSHAVRSEDYRTAREHTCGDLEEDQEDGAYQEEEDPYSFSRINDDGIYDMILATASEEKSKECNSFIMNRPPAPAPRPDSTPIRESNIPYIAQVFQQKAAKIQADNEKVYFAVHQSGHPHNDSHQTYATHRRDTPFGQEELILLQEKVKSGCMTMDEAVEKFKQWQNEKRGLDLIQQQKLRQLRGCIIGNRPEEDIVYDKITIVHHPNETIEKNRRGSQSLDKNMYAVPYKPKPPPHRKPVEKDYGNF</sequence>
<feature type="region of interest" description="Disordered" evidence="1">
    <location>
        <begin position="243"/>
        <end position="288"/>
    </location>
</feature>
<feature type="compositionally biased region" description="Basic and acidic residues" evidence="1">
    <location>
        <begin position="243"/>
        <end position="267"/>
    </location>
</feature>
<dbReference type="GeneID" id="117365955"/>
<dbReference type="PROSITE" id="PS51376">
    <property type="entry name" value="DBB"/>
    <property type="match status" value="1"/>
</dbReference>
<evidence type="ECO:0000256" key="1">
    <source>
        <dbReference type="SAM" id="MobiDB-lite"/>
    </source>
</evidence>
<evidence type="ECO:0000313" key="3">
    <source>
        <dbReference type="Proteomes" id="UP000515159"/>
    </source>
</evidence>
<keyword evidence="3" id="KW-1185">Reference proteome</keyword>
<feature type="region of interest" description="Disordered" evidence="1">
    <location>
        <begin position="542"/>
        <end position="576"/>
    </location>
</feature>
<reference evidence="4" key="1">
    <citation type="submission" date="2025-08" db="UniProtKB">
        <authorList>
            <consortium name="RefSeq"/>
        </authorList>
    </citation>
    <scope>IDENTIFICATION</scope>
</reference>
<dbReference type="InParanoid" id="A0A6P8S4E1"/>
<dbReference type="InterPro" id="IPR036770">
    <property type="entry name" value="Ankyrin_rpt-contain_sf"/>
</dbReference>
<feature type="compositionally biased region" description="Basic and acidic residues" evidence="1">
    <location>
        <begin position="567"/>
        <end position="576"/>
    </location>
</feature>